<dbReference type="PROSITE" id="PS00614">
    <property type="entry name" value="IGPS"/>
    <property type="match status" value="1"/>
</dbReference>
<dbReference type="InterPro" id="IPR013798">
    <property type="entry name" value="Indole-3-glycerol_P_synth_dom"/>
</dbReference>
<evidence type="ECO:0000256" key="3">
    <source>
        <dbReference type="ARBA" id="ARBA00022605"/>
    </source>
</evidence>
<keyword evidence="3 8" id="KW-0028">Amino-acid biosynthesis</keyword>
<dbReference type="InterPro" id="IPR011060">
    <property type="entry name" value="RibuloseP-bd_barrel"/>
</dbReference>
<dbReference type="Gene3D" id="3.20.20.70">
    <property type="entry name" value="Aldolase class I"/>
    <property type="match status" value="1"/>
</dbReference>
<evidence type="ECO:0000259" key="9">
    <source>
        <dbReference type="Pfam" id="PF00218"/>
    </source>
</evidence>
<protein>
    <recommendedName>
        <fullName evidence="8">Indole-3-glycerol phosphate synthase</fullName>
        <shortName evidence="8">IGPS</shortName>
        <ecNumber evidence="8">4.1.1.48</ecNumber>
    </recommendedName>
</protein>
<dbReference type="FunFam" id="3.20.20.70:FF:000024">
    <property type="entry name" value="Indole-3-glycerol phosphate synthase"/>
    <property type="match status" value="1"/>
</dbReference>
<dbReference type="EC" id="4.1.1.48" evidence="8"/>
<dbReference type="GO" id="GO:0004425">
    <property type="term" value="F:indole-3-glycerol-phosphate synthase activity"/>
    <property type="evidence" value="ECO:0007669"/>
    <property type="project" value="UniProtKB-UniRule"/>
</dbReference>
<dbReference type="Proteomes" id="UP000538666">
    <property type="component" value="Unassembled WGS sequence"/>
</dbReference>
<evidence type="ECO:0000256" key="8">
    <source>
        <dbReference type="HAMAP-Rule" id="MF_00134"/>
    </source>
</evidence>
<proteinExistence type="inferred from homology"/>
<evidence type="ECO:0000256" key="1">
    <source>
        <dbReference type="ARBA" id="ARBA00001633"/>
    </source>
</evidence>
<feature type="domain" description="Indole-3-glycerol phosphate synthase" evidence="9">
    <location>
        <begin position="3"/>
        <end position="256"/>
    </location>
</feature>
<evidence type="ECO:0000256" key="7">
    <source>
        <dbReference type="ARBA" id="ARBA00023239"/>
    </source>
</evidence>
<comment type="catalytic activity">
    <reaction evidence="1 8">
        <text>1-(2-carboxyphenylamino)-1-deoxy-D-ribulose 5-phosphate + H(+) = (1S,2R)-1-C-(indol-3-yl)glycerol 3-phosphate + CO2 + H2O</text>
        <dbReference type="Rhea" id="RHEA:23476"/>
        <dbReference type="ChEBI" id="CHEBI:15377"/>
        <dbReference type="ChEBI" id="CHEBI:15378"/>
        <dbReference type="ChEBI" id="CHEBI:16526"/>
        <dbReference type="ChEBI" id="CHEBI:58613"/>
        <dbReference type="ChEBI" id="CHEBI:58866"/>
        <dbReference type="EC" id="4.1.1.48"/>
    </reaction>
</comment>
<dbReference type="GO" id="GO:0004640">
    <property type="term" value="F:phosphoribosylanthranilate isomerase activity"/>
    <property type="evidence" value="ECO:0007669"/>
    <property type="project" value="TreeGrafter"/>
</dbReference>
<keyword evidence="6 8" id="KW-0057">Aromatic amino acid biosynthesis</keyword>
<evidence type="ECO:0000256" key="5">
    <source>
        <dbReference type="ARBA" id="ARBA00022822"/>
    </source>
</evidence>
<accession>A0A841K490</accession>
<dbReference type="AlphaFoldDB" id="A0A841K490"/>
<dbReference type="OrthoDB" id="9804217at2"/>
<sequence>MHLDRILDKTRATVAERKHHVAANVLDRRAAEHTPRGFARSLRVASESGPAILAELKKASPSKGLIRPEFDPRVLAQSLQSGGAAALSVLTDEPFFQGSLHNLEVASDVTGLPCLRKDFIVDEYQIVEARAHNADAILLIVAALSDEELVSFTKAAHCYELDVLCEVHTAEELDRATGLGCDAYGINNRDLKTFEVRLETSLSLVDRLPAGVVRVAESGIHTSEHLAQLRNAGFDAFLIGESLMRHADPGEALKNLVAGAKALEAVAERV</sequence>
<organism evidence="10 11">
    <name type="scientific">Silvibacterium bohemicum</name>
    <dbReference type="NCBI Taxonomy" id="1577686"/>
    <lineage>
        <taxon>Bacteria</taxon>
        <taxon>Pseudomonadati</taxon>
        <taxon>Acidobacteriota</taxon>
        <taxon>Terriglobia</taxon>
        <taxon>Terriglobales</taxon>
        <taxon>Acidobacteriaceae</taxon>
        <taxon>Silvibacterium</taxon>
    </lineage>
</organism>
<reference evidence="10 11" key="1">
    <citation type="submission" date="2020-08" db="EMBL/GenBank/DDBJ databases">
        <title>Genomic Encyclopedia of Type Strains, Phase IV (KMG-IV): sequencing the most valuable type-strain genomes for metagenomic binning, comparative biology and taxonomic classification.</title>
        <authorList>
            <person name="Goeker M."/>
        </authorList>
    </citation>
    <scope>NUCLEOTIDE SEQUENCE [LARGE SCALE GENOMIC DNA]</scope>
    <source>
        <strain evidence="10 11">DSM 103733</strain>
    </source>
</reference>
<dbReference type="HAMAP" id="MF_00134_B">
    <property type="entry name" value="IGPS_B"/>
    <property type="match status" value="1"/>
</dbReference>
<dbReference type="InterPro" id="IPR013785">
    <property type="entry name" value="Aldolase_TIM"/>
</dbReference>
<dbReference type="CDD" id="cd00331">
    <property type="entry name" value="IGPS"/>
    <property type="match status" value="1"/>
</dbReference>
<dbReference type="GO" id="GO:0000162">
    <property type="term" value="P:L-tryptophan biosynthetic process"/>
    <property type="evidence" value="ECO:0007669"/>
    <property type="project" value="UniProtKB-UniRule"/>
</dbReference>
<dbReference type="InterPro" id="IPR045186">
    <property type="entry name" value="Indole-3-glycerol_P_synth"/>
</dbReference>
<dbReference type="PANTHER" id="PTHR22854:SF2">
    <property type="entry name" value="INDOLE-3-GLYCEROL-PHOSPHATE SYNTHASE"/>
    <property type="match status" value="1"/>
</dbReference>
<comment type="caution">
    <text evidence="10">The sequence shown here is derived from an EMBL/GenBank/DDBJ whole genome shotgun (WGS) entry which is preliminary data.</text>
</comment>
<dbReference type="RefSeq" id="WP_050060970.1">
    <property type="nucleotide sequence ID" value="NZ_JACHEK010000008.1"/>
</dbReference>
<dbReference type="UniPathway" id="UPA00035">
    <property type="reaction ID" value="UER00043"/>
</dbReference>
<name>A0A841K490_9BACT</name>
<dbReference type="Pfam" id="PF00218">
    <property type="entry name" value="IGPS"/>
    <property type="match status" value="1"/>
</dbReference>
<comment type="pathway">
    <text evidence="2 8">Amino-acid biosynthesis; L-tryptophan biosynthesis; L-tryptophan from chorismate: step 4/5.</text>
</comment>
<evidence type="ECO:0000256" key="6">
    <source>
        <dbReference type="ARBA" id="ARBA00023141"/>
    </source>
</evidence>
<dbReference type="SUPFAM" id="SSF51366">
    <property type="entry name" value="Ribulose-phoshate binding barrel"/>
    <property type="match status" value="1"/>
</dbReference>
<evidence type="ECO:0000313" key="11">
    <source>
        <dbReference type="Proteomes" id="UP000538666"/>
    </source>
</evidence>
<comment type="similarity">
    <text evidence="8">Belongs to the TrpC family.</text>
</comment>
<dbReference type="InterPro" id="IPR001468">
    <property type="entry name" value="Indole-3-GlycerolPSynthase_CS"/>
</dbReference>
<dbReference type="EMBL" id="JACHEK010000008">
    <property type="protein sequence ID" value="MBB6145971.1"/>
    <property type="molecule type" value="Genomic_DNA"/>
</dbReference>
<evidence type="ECO:0000313" key="10">
    <source>
        <dbReference type="EMBL" id="MBB6145971.1"/>
    </source>
</evidence>
<keyword evidence="4 8" id="KW-0210">Decarboxylase</keyword>
<keyword evidence="5 8" id="KW-0822">Tryptophan biosynthesis</keyword>
<keyword evidence="11" id="KW-1185">Reference proteome</keyword>
<evidence type="ECO:0000256" key="2">
    <source>
        <dbReference type="ARBA" id="ARBA00004696"/>
    </source>
</evidence>
<dbReference type="PANTHER" id="PTHR22854">
    <property type="entry name" value="TRYPTOPHAN BIOSYNTHESIS PROTEIN"/>
    <property type="match status" value="1"/>
</dbReference>
<keyword evidence="7 8" id="KW-0456">Lyase</keyword>
<evidence type="ECO:0000256" key="4">
    <source>
        <dbReference type="ARBA" id="ARBA00022793"/>
    </source>
</evidence>
<dbReference type="NCBIfam" id="NF001377">
    <property type="entry name" value="PRK00278.2-4"/>
    <property type="match status" value="1"/>
</dbReference>
<gene>
    <name evidence="8" type="primary">trpC</name>
    <name evidence="10" type="ORF">HNQ77_003941</name>
</gene>